<feature type="compositionally biased region" description="Basic and acidic residues" evidence="1">
    <location>
        <begin position="263"/>
        <end position="276"/>
    </location>
</feature>
<evidence type="ECO:0000256" key="1">
    <source>
        <dbReference type="SAM" id="MobiDB-lite"/>
    </source>
</evidence>
<feature type="compositionally biased region" description="Basic and acidic residues" evidence="1">
    <location>
        <begin position="236"/>
        <end position="252"/>
    </location>
</feature>
<feature type="compositionally biased region" description="Acidic residues" evidence="1">
    <location>
        <begin position="253"/>
        <end position="262"/>
    </location>
</feature>
<feature type="compositionally biased region" description="Low complexity" evidence="1">
    <location>
        <begin position="222"/>
        <end position="235"/>
    </location>
</feature>
<gene>
    <name evidence="2" type="ORF">ACHAXA_008288</name>
</gene>
<proteinExistence type="predicted"/>
<feature type="region of interest" description="Disordered" evidence="1">
    <location>
        <begin position="24"/>
        <end position="56"/>
    </location>
</feature>
<name>A0ABD3R6E4_9STRA</name>
<dbReference type="AlphaFoldDB" id="A0ABD3R6E4"/>
<feature type="compositionally biased region" description="Low complexity" evidence="1">
    <location>
        <begin position="374"/>
        <end position="383"/>
    </location>
</feature>
<comment type="caution">
    <text evidence="2">The sequence shown here is derived from an EMBL/GenBank/DDBJ whole genome shotgun (WGS) entry which is preliminary data.</text>
</comment>
<feature type="compositionally biased region" description="Basic and acidic residues" evidence="1">
    <location>
        <begin position="178"/>
        <end position="219"/>
    </location>
</feature>
<accession>A0ABD3R6E4</accession>
<organism evidence="2 3">
    <name type="scientific">Cyclostephanos tholiformis</name>
    <dbReference type="NCBI Taxonomy" id="382380"/>
    <lineage>
        <taxon>Eukaryota</taxon>
        <taxon>Sar</taxon>
        <taxon>Stramenopiles</taxon>
        <taxon>Ochrophyta</taxon>
        <taxon>Bacillariophyta</taxon>
        <taxon>Coscinodiscophyceae</taxon>
        <taxon>Thalassiosirophycidae</taxon>
        <taxon>Stephanodiscales</taxon>
        <taxon>Stephanodiscaceae</taxon>
        <taxon>Cyclostephanos</taxon>
    </lineage>
</organism>
<protein>
    <submittedName>
        <fullName evidence="2">Uncharacterized protein</fullName>
    </submittedName>
</protein>
<dbReference type="Proteomes" id="UP001530377">
    <property type="component" value="Unassembled WGS sequence"/>
</dbReference>
<evidence type="ECO:0000313" key="3">
    <source>
        <dbReference type="Proteomes" id="UP001530377"/>
    </source>
</evidence>
<feature type="region of interest" description="Disordered" evidence="1">
    <location>
        <begin position="178"/>
        <end position="280"/>
    </location>
</feature>
<reference evidence="2 3" key="1">
    <citation type="submission" date="2024-10" db="EMBL/GenBank/DDBJ databases">
        <title>Updated reference genomes for cyclostephanoid diatoms.</title>
        <authorList>
            <person name="Roberts W.R."/>
            <person name="Alverson A.J."/>
        </authorList>
    </citation>
    <scope>NUCLEOTIDE SEQUENCE [LARGE SCALE GENOMIC DNA]</scope>
    <source>
        <strain evidence="2 3">AJA228-03</strain>
    </source>
</reference>
<evidence type="ECO:0000313" key="2">
    <source>
        <dbReference type="EMBL" id="KAL3808458.1"/>
    </source>
</evidence>
<dbReference type="EMBL" id="JALLPB020000507">
    <property type="protein sequence ID" value="KAL3808458.1"/>
    <property type="molecule type" value="Genomic_DNA"/>
</dbReference>
<keyword evidence="3" id="KW-1185">Reference proteome</keyword>
<sequence>MRLELPKFSYKTFVPIDRNTFCRNKKLQKGSESASASSEDIMDDVVRPKEIEEGEATDAIAEALKTDDSLKQDADVDLRDDAIEDDLEAKASEMVASTTEKAPVDTAVEPEVESPALVSSASPSFFGRMKKITVAKARAMPKVSFERLKKFKKGTPSRNAFLVEDNIAVEEVMETHDSVHEKDAVERHDILETKDSVQPEDAADIRHNTLLESAEKEELVEAEVPSASSASSASDDSLKEKVDIVAEKKEDAATEDNEEASTEELKAPSVDAKESSDEQPNIEAVQQDGMVALGYFQPKDSTMKEEDGLLAQTRQFAESAALMMEQSCLSPCSGRVLEWHASVTPKVQEWQASVVPIVQEWQAKIMPVKLMSATTETSTTPELTSEEEDRNDSTLDEKTNLVLSEENSNEVRVM</sequence>
<feature type="region of interest" description="Disordered" evidence="1">
    <location>
        <begin position="372"/>
        <end position="414"/>
    </location>
</feature>